<sequence length="280" mass="32558">MTGGALDQIELIRDRLRGSGRDNRHQIIANLSFGFWSGMFGKDYDELWRECLHQAFPHADGKRKTVGPALEAMRKLRNRVAHHDSVLGVDVPFEQARIMELSGYISPHLRRWLERIERCTRTYEARPHSAIDSVVVPATHAWELYRDCAAYVCQPGRSFRAVKRMAFYVDQQIQPEFPLIVGRRDNVEWSETNARRLVASEDREDRKIAHIIRRSKELGWAGGRYQVFLLTAEGHPDHRSRAEPMPHSRRGRGTAFVRSQRYVSLHSLQTHPTTEDYYRV</sequence>
<dbReference type="Proteomes" id="UP001645859">
    <property type="component" value="Unassembled WGS sequence"/>
</dbReference>
<reference evidence="1 2" key="1">
    <citation type="submission" date="2018-09" db="EMBL/GenBank/DDBJ databases">
        <title>Comparative genomics of Leucobacter spp.</title>
        <authorList>
            <person name="Reis A.C."/>
            <person name="Kolvenbach B.A."/>
            <person name="Corvini P.F.X."/>
            <person name="Nunes O.C."/>
        </authorList>
    </citation>
    <scope>NUCLEOTIDE SEQUENCE [LARGE SCALE GENOMIC DNA]</scope>
    <source>
        <strain evidence="1 2">TAN 31504</strain>
    </source>
</reference>
<organism evidence="1 2">
    <name type="scientific">Leucobacter chromiireducens subsp. solipictus</name>
    <dbReference type="NCBI Taxonomy" id="398235"/>
    <lineage>
        <taxon>Bacteria</taxon>
        <taxon>Bacillati</taxon>
        <taxon>Actinomycetota</taxon>
        <taxon>Actinomycetes</taxon>
        <taxon>Micrococcales</taxon>
        <taxon>Microbacteriaceae</taxon>
        <taxon>Leucobacter</taxon>
    </lineage>
</organism>
<keyword evidence="2" id="KW-1185">Reference proteome</keyword>
<accession>A0ABS1SI90</accession>
<dbReference type="EMBL" id="QYAC01000006">
    <property type="protein sequence ID" value="MBL3680091.1"/>
    <property type="molecule type" value="Genomic_DNA"/>
</dbReference>
<name>A0ABS1SI90_9MICO</name>
<evidence type="ECO:0000313" key="2">
    <source>
        <dbReference type="Proteomes" id="UP001645859"/>
    </source>
</evidence>
<comment type="caution">
    <text evidence="1">The sequence shown here is derived from an EMBL/GenBank/DDBJ whole genome shotgun (WGS) entry which is preliminary data.</text>
</comment>
<protein>
    <recommendedName>
        <fullName evidence="3">Abi-like protein</fullName>
    </recommendedName>
</protein>
<proteinExistence type="predicted"/>
<evidence type="ECO:0008006" key="3">
    <source>
        <dbReference type="Google" id="ProtNLM"/>
    </source>
</evidence>
<gene>
    <name evidence="1" type="ORF">D3230_12455</name>
</gene>
<evidence type="ECO:0000313" key="1">
    <source>
        <dbReference type="EMBL" id="MBL3680091.1"/>
    </source>
</evidence>